<dbReference type="Proteomes" id="UP000077824">
    <property type="component" value="Chromosome"/>
</dbReference>
<dbReference type="AlphaFoldDB" id="A0A172Y0Z3"/>
<evidence type="ECO:0000313" key="2">
    <source>
        <dbReference type="EMBL" id="ANF52928.1"/>
    </source>
</evidence>
<dbReference type="EMBL" id="CP015199">
    <property type="protein sequence ID" value="ANF52928.1"/>
    <property type="molecule type" value="Genomic_DNA"/>
</dbReference>
<dbReference type="Gene3D" id="3.60.15.10">
    <property type="entry name" value="Ribonuclease Z/Hydroxyacylglutathione hydrolase-like"/>
    <property type="match status" value="1"/>
</dbReference>
<keyword evidence="3" id="KW-1185">Reference proteome</keyword>
<evidence type="ECO:0000313" key="3">
    <source>
        <dbReference type="Proteomes" id="UP000077824"/>
    </source>
</evidence>
<proteinExistence type="predicted"/>
<name>A0A172Y0Z3_9FLAO</name>
<dbReference type="KEGG" id="chh:A0O34_21450"/>
<dbReference type="InterPro" id="IPR052159">
    <property type="entry name" value="Competence_DNA_uptake"/>
</dbReference>
<accession>A0A172Y0Z3</accession>
<dbReference type="PANTHER" id="PTHR30619:SF1">
    <property type="entry name" value="RECOMBINATION PROTEIN 2"/>
    <property type="match status" value="1"/>
</dbReference>
<dbReference type="InterPro" id="IPR036866">
    <property type="entry name" value="RibonucZ/Hydroxyglut_hydro"/>
</dbReference>
<protein>
    <recommendedName>
        <fullName evidence="1">Metallo-beta-lactamase domain-containing protein</fullName>
    </recommendedName>
</protein>
<dbReference type="RefSeq" id="WP_066759209.1">
    <property type="nucleotide sequence ID" value="NZ_CP015199.1"/>
</dbReference>
<gene>
    <name evidence="2" type="ORF">A0O34_21450</name>
</gene>
<dbReference type="STRING" id="1685010.A0O34_21450"/>
<dbReference type="SUPFAM" id="SSF56281">
    <property type="entry name" value="Metallo-hydrolase/oxidoreductase"/>
    <property type="match status" value="1"/>
</dbReference>
<dbReference type="InterPro" id="IPR001279">
    <property type="entry name" value="Metallo-B-lactamas"/>
</dbReference>
<dbReference type="OrthoDB" id="418728at2"/>
<feature type="domain" description="Metallo-beta-lactamase" evidence="1">
    <location>
        <begin position="26"/>
        <end position="81"/>
    </location>
</feature>
<reference evidence="2 3" key="1">
    <citation type="submission" date="2016-04" db="EMBL/GenBank/DDBJ databases">
        <title>Complete Genome Sequence of Chryseobacterium sp. IHBB 10212.</title>
        <authorList>
            <person name="Pal M."/>
            <person name="Swarnkar M.K."/>
            <person name="Kaushal K."/>
            <person name="Chhibber S."/>
            <person name="Singh A.K."/>
            <person name="Gulati A."/>
        </authorList>
    </citation>
    <scope>NUCLEOTIDE SEQUENCE [LARGE SCALE GENOMIC DNA]</scope>
    <source>
        <strain evidence="2 3">IHBB 10212</strain>
    </source>
</reference>
<dbReference type="PANTHER" id="PTHR30619">
    <property type="entry name" value="DNA INTERNALIZATION/COMPETENCE PROTEIN COMEC/REC2"/>
    <property type="match status" value="1"/>
</dbReference>
<organism evidence="2 3">
    <name type="scientific">Chryseobacterium glaciei</name>
    <dbReference type="NCBI Taxonomy" id="1685010"/>
    <lineage>
        <taxon>Bacteria</taxon>
        <taxon>Pseudomonadati</taxon>
        <taxon>Bacteroidota</taxon>
        <taxon>Flavobacteriia</taxon>
        <taxon>Flavobacteriales</taxon>
        <taxon>Weeksellaceae</taxon>
        <taxon>Chryseobacterium group</taxon>
        <taxon>Chryseobacterium</taxon>
    </lineage>
</organism>
<sequence>MRVYFYNAGCGDAFRVEFQGISGKIRNILIDGGFQRTFRNILANEIKLIESKKENIDLCVITHIHDDHIGALETYVNAITASRANDIILEWWYNPPRINNLQPKLQRLSSVAQSIGQADVVTSYLQSKNALPESAIVSSIIPYELDGMNIYILSPDQKSLDKLTNKYNDPKIAIERIEDEKSSRAVAAKSRDYHKTVEEFSFSGWTEDRNIENGSSIALLTEFMGKKILWLADAFSSIVVTSLEGLGYSKSNPLICDYVKIAHHGSLGNNSSALYEMIKCNKYILSTDGYNVHGLPSKACLVQILKNPCREKTDHYTFYMTSTDAVLETIFEIDGEEIFKKLDFEMVYPIKGSGFSIEF</sequence>
<dbReference type="Pfam" id="PF00753">
    <property type="entry name" value="Lactamase_B"/>
    <property type="match status" value="1"/>
</dbReference>
<evidence type="ECO:0000259" key="1">
    <source>
        <dbReference type="Pfam" id="PF00753"/>
    </source>
</evidence>